<keyword evidence="4" id="KW-1185">Reference proteome</keyword>
<dbReference type="OrthoDB" id="9811314at2"/>
<feature type="non-terminal residue" evidence="3">
    <location>
        <position position="1"/>
    </location>
</feature>
<dbReference type="InterPro" id="IPR007863">
    <property type="entry name" value="Peptidase_M16_C"/>
</dbReference>
<evidence type="ECO:0000313" key="3">
    <source>
        <dbReference type="EMBL" id="PQA56716.1"/>
    </source>
</evidence>
<dbReference type="GO" id="GO:0046872">
    <property type="term" value="F:metal ion binding"/>
    <property type="evidence" value="ECO:0007669"/>
    <property type="project" value="InterPro"/>
</dbReference>
<dbReference type="Pfam" id="PF05193">
    <property type="entry name" value="Peptidase_M16_C"/>
    <property type="match status" value="1"/>
</dbReference>
<dbReference type="PANTHER" id="PTHR11851:SF49">
    <property type="entry name" value="MITOCHONDRIAL-PROCESSING PEPTIDASE SUBUNIT ALPHA"/>
    <property type="match status" value="1"/>
</dbReference>
<dbReference type="SUPFAM" id="SSF63411">
    <property type="entry name" value="LuxS/MPP-like metallohydrolase"/>
    <property type="match status" value="3"/>
</dbReference>
<evidence type="ECO:0000313" key="4">
    <source>
        <dbReference type="Proteomes" id="UP000239590"/>
    </source>
</evidence>
<evidence type="ECO:0000259" key="2">
    <source>
        <dbReference type="Pfam" id="PF05193"/>
    </source>
</evidence>
<dbReference type="InterPro" id="IPR011249">
    <property type="entry name" value="Metalloenz_LuxS/M16"/>
</dbReference>
<gene>
    <name evidence="3" type="ORF">C5O19_15325</name>
</gene>
<proteinExistence type="inferred from homology"/>
<dbReference type="AlphaFoldDB" id="A0A2S7IJN5"/>
<sequence length="671" mass="74930">PIPANSDTKVAIVTDKEQPYTIVQILTRLPELKEKTFADTREKIKRSLFNQMIGSRLRELTQRADPPFQNGFSSTSSFVGTYDAYVSGVVAKTGGIEKGLKAVLDENARVAKFGFTATELERAKQNFGSDVERRLKEKDKTSSQTLAMEYMYDFVGDETSMGIDSYATFVKAELPGITLEEVNALPKTLLTKENRAVIVMAPEKEKATLPTQAQLLAWIDHTPENLTPYVDEVVSKSLLTSLPKAGKITAEKPLPEINATELTLSNGIKVALKPTDFKNDEILFTGYSFGGTALYDDFNTARFTNNLVSQGGVADFSSTQLRKYLTGKAVNVSTFINETAEGLSGSFAPKDAETAFQLMHARLTLPRKDEAVIQGFLTNLKDELEQNQATPNPQNVFRDTLTAVMGGYHPRRMPVKPSDVDKINVQKAYQIYRERFANASDFTYFFVGNFKVEELKPLLEKYLGSLPSQNKKETYTDLHIRPLEGQVSKSVFRGIEQKASAQFIYSGALPYTPENAINLTAIKEILNIKLVEEIREKESGVYFIGASASAFKLPEPRYTLAISYGTSPGRVEELATKTLDLLEHLKTTGPSQTDVDKFKMESKRQLELQLKDNQYWMNHLVTSHQYGQSPQEILQQMKRIDQVSKESVQSLAKKVLGSNCVKAFLLPESKQ</sequence>
<name>A0A2S7IJN5_9BACT</name>
<comment type="caution">
    <text evidence="3">The sequence shown here is derived from an EMBL/GenBank/DDBJ whole genome shotgun (WGS) entry which is preliminary data.</text>
</comment>
<feature type="domain" description="Peptidase M16 C-terminal" evidence="2">
    <location>
        <begin position="423"/>
        <end position="599"/>
    </location>
</feature>
<accession>A0A2S7IJN5</accession>
<dbReference type="Gene3D" id="3.30.830.10">
    <property type="entry name" value="Metalloenzyme, LuxS/M16 peptidase-like"/>
    <property type="match status" value="3"/>
</dbReference>
<dbReference type="RefSeq" id="WP_104714151.1">
    <property type="nucleotide sequence ID" value="NZ_PTRA01000002.1"/>
</dbReference>
<protein>
    <submittedName>
        <fullName evidence="3">Peptidase M16</fullName>
    </submittedName>
</protein>
<dbReference type="EMBL" id="PTRA01000002">
    <property type="protein sequence ID" value="PQA56716.1"/>
    <property type="molecule type" value="Genomic_DNA"/>
</dbReference>
<dbReference type="InterPro" id="IPR050361">
    <property type="entry name" value="MPP/UQCRC_Complex"/>
</dbReference>
<comment type="similarity">
    <text evidence="1">Belongs to the peptidase M16 family.</text>
</comment>
<dbReference type="Proteomes" id="UP000239590">
    <property type="component" value="Unassembled WGS sequence"/>
</dbReference>
<dbReference type="PANTHER" id="PTHR11851">
    <property type="entry name" value="METALLOPROTEASE"/>
    <property type="match status" value="1"/>
</dbReference>
<reference evidence="4" key="1">
    <citation type="submission" date="2018-02" db="EMBL/GenBank/DDBJ databases">
        <title>Genome sequencing of Solimonas sp. HR-BB.</title>
        <authorList>
            <person name="Lee Y."/>
            <person name="Jeon C.O."/>
        </authorList>
    </citation>
    <scope>NUCLEOTIDE SEQUENCE [LARGE SCALE GENOMIC DNA]</scope>
    <source>
        <strain evidence="4">HR-U</strain>
    </source>
</reference>
<organism evidence="3 4">
    <name type="scientific">Siphonobacter curvatus</name>
    <dbReference type="NCBI Taxonomy" id="2094562"/>
    <lineage>
        <taxon>Bacteria</taxon>
        <taxon>Pseudomonadati</taxon>
        <taxon>Bacteroidota</taxon>
        <taxon>Cytophagia</taxon>
        <taxon>Cytophagales</taxon>
        <taxon>Cytophagaceae</taxon>
        <taxon>Siphonobacter</taxon>
    </lineage>
</organism>
<evidence type="ECO:0000256" key="1">
    <source>
        <dbReference type="ARBA" id="ARBA00007261"/>
    </source>
</evidence>